<proteinExistence type="predicted"/>
<dbReference type="GO" id="GO:0006508">
    <property type="term" value="P:proteolysis"/>
    <property type="evidence" value="ECO:0007669"/>
    <property type="project" value="InterPro"/>
</dbReference>
<dbReference type="Pfam" id="PF00664">
    <property type="entry name" value="ABC_membrane"/>
    <property type="match status" value="1"/>
</dbReference>
<dbReference type="InterPro" id="IPR005074">
    <property type="entry name" value="Peptidase_C39"/>
</dbReference>
<dbReference type="EMBL" id="VJWV01000028">
    <property type="protein sequence ID" value="TRW71554.1"/>
    <property type="molecule type" value="Genomic_DNA"/>
</dbReference>
<protein>
    <submittedName>
        <fullName evidence="8">Uncharacterized protein</fullName>
    </submittedName>
</protein>
<dbReference type="GO" id="GO:0005524">
    <property type="term" value="F:ATP binding"/>
    <property type="evidence" value="ECO:0007669"/>
    <property type="project" value="InterPro"/>
</dbReference>
<dbReference type="CDD" id="cd02418">
    <property type="entry name" value="Peptidase_C39B"/>
    <property type="match status" value="1"/>
</dbReference>
<evidence type="ECO:0000256" key="5">
    <source>
        <dbReference type="SAM" id="Phobius"/>
    </source>
</evidence>
<dbReference type="Proteomes" id="UP000317167">
    <property type="component" value="Unassembled WGS sequence"/>
</dbReference>
<feature type="domain" description="ABC transmembrane type-1" evidence="6">
    <location>
        <begin position="164"/>
        <end position="239"/>
    </location>
</feature>
<dbReference type="Gene3D" id="1.20.1560.10">
    <property type="entry name" value="ABC transporter type 1, transmembrane domain"/>
    <property type="match status" value="1"/>
</dbReference>
<keyword evidence="4 5" id="KW-0472">Membrane</keyword>
<evidence type="ECO:0000256" key="1">
    <source>
        <dbReference type="ARBA" id="ARBA00004651"/>
    </source>
</evidence>
<evidence type="ECO:0000313" key="8">
    <source>
        <dbReference type="EMBL" id="TRW71554.1"/>
    </source>
</evidence>
<feature type="transmembrane region" description="Helical" evidence="5">
    <location>
        <begin position="197"/>
        <end position="215"/>
    </location>
</feature>
<comment type="caution">
    <text evidence="8">The sequence shown here is derived from an EMBL/GenBank/DDBJ whole genome shotgun (WGS) entry which is preliminary data.</text>
</comment>
<gene>
    <name evidence="8" type="ORF">FNJ53_13420</name>
</gene>
<dbReference type="InterPro" id="IPR011527">
    <property type="entry name" value="ABC1_TM_dom"/>
</dbReference>
<evidence type="ECO:0000256" key="4">
    <source>
        <dbReference type="ARBA" id="ARBA00023136"/>
    </source>
</evidence>
<dbReference type="PROSITE" id="PS50990">
    <property type="entry name" value="PEPTIDASE_C39"/>
    <property type="match status" value="1"/>
</dbReference>
<name>A0A552YWC6_9LACT</name>
<dbReference type="GO" id="GO:0005886">
    <property type="term" value="C:plasma membrane"/>
    <property type="evidence" value="ECO:0007669"/>
    <property type="project" value="UniProtKB-SubCell"/>
</dbReference>
<dbReference type="InterPro" id="IPR036640">
    <property type="entry name" value="ABC1_TM_sf"/>
</dbReference>
<dbReference type="PROSITE" id="PS50929">
    <property type="entry name" value="ABC_TM1F"/>
    <property type="match status" value="1"/>
</dbReference>
<keyword evidence="3 5" id="KW-1133">Transmembrane helix</keyword>
<evidence type="ECO:0000259" key="6">
    <source>
        <dbReference type="PROSITE" id="PS50929"/>
    </source>
</evidence>
<accession>A0A552YWC6</accession>
<dbReference type="SUPFAM" id="SSF90123">
    <property type="entry name" value="ABC transporter transmembrane region"/>
    <property type="match status" value="1"/>
</dbReference>
<dbReference type="GO" id="GO:0140359">
    <property type="term" value="F:ABC-type transporter activity"/>
    <property type="evidence" value="ECO:0007669"/>
    <property type="project" value="InterPro"/>
</dbReference>
<feature type="domain" description="Peptidase C39" evidence="7">
    <location>
        <begin position="6"/>
        <end position="131"/>
    </location>
</feature>
<reference evidence="8 9" key="1">
    <citation type="submission" date="2019-07" db="EMBL/GenBank/DDBJ databases">
        <title>Draft genome of 7 Lactococcus lactis strains isolated from an artisanal cheese production.</title>
        <authorList>
            <person name="Biolcati F."/>
            <person name="Bottero M.T."/>
            <person name="Dalmasso A."/>
            <person name="Mcauliffe O."/>
        </authorList>
    </citation>
    <scope>NUCLEOTIDE SEQUENCE [LARGE SCALE GENOMIC DNA]</scope>
    <source>
        <strain evidence="8 9">MRS45.2</strain>
    </source>
</reference>
<evidence type="ECO:0000313" key="9">
    <source>
        <dbReference type="Proteomes" id="UP000317167"/>
    </source>
</evidence>
<comment type="subcellular location">
    <subcellularLocation>
        <location evidence="1">Cell membrane</location>
        <topology evidence="1">Multi-pass membrane protein</topology>
    </subcellularLocation>
</comment>
<feature type="transmembrane region" description="Helical" evidence="5">
    <location>
        <begin position="160"/>
        <end position="182"/>
    </location>
</feature>
<evidence type="ECO:0000259" key="7">
    <source>
        <dbReference type="PROSITE" id="PS50990"/>
    </source>
</evidence>
<evidence type="ECO:0000256" key="3">
    <source>
        <dbReference type="ARBA" id="ARBA00022989"/>
    </source>
</evidence>
<sequence>MKIIYQQDEKDCGVTCIAMVLSNYKTKIPIYKLREISGTDLHGVSALGIKETLELFGLICQIGQANNEVWQETDLPLPLIAHVISEQKYPHYVVVYKVKGNQLFIADPAKGKVKKSIEEFAKEWTGVLLLASPKESYQPSIEKVDGLSSFLPILLEQKALIFHIVLASFFITLFGIISSYYFQGLLDNVIPNQAKSTLNMISIGLLFVYLFRVVFEYSRSYILMVLGQRMSMSIGFRLL</sequence>
<keyword evidence="2 5" id="KW-0812">Transmembrane</keyword>
<organism evidence="8 9">
    <name type="scientific">Lactococcus lactis</name>
    <dbReference type="NCBI Taxonomy" id="1358"/>
    <lineage>
        <taxon>Bacteria</taxon>
        <taxon>Bacillati</taxon>
        <taxon>Bacillota</taxon>
        <taxon>Bacilli</taxon>
        <taxon>Lactobacillales</taxon>
        <taxon>Streptococcaceae</taxon>
        <taxon>Lactococcus</taxon>
    </lineage>
</organism>
<evidence type="ECO:0000256" key="2">
    <source>
        <dbReference type="ARBA" id="ARBA00022692"/>
    </source>
</evidence>
<dbReference type="AlphaFoldDB" id="A0A552YWC6"/>
<dbReference type="GO" id="GO:0008233">
    <property type="term" value="F:peptidase activity"/>
    <property type="evidence" value="ECO:0007669"/>
    <property type="project" value="InterPro"/>
</dbReference>
<dbReference type="Pfam" id="PF03412">
    <property type="entry name" value="Peptidase_C39"/>
    <property type="match status" value="1"/>
</dbReference>
<dbReference type="Gene3D" id="3.90.70.10">
    <property type="entry name" value="Cysteine proteinases"/>
    <property type="match status" value="1"/>
</dbReference>